<dbReference type="EMBL" id="SLWM01000009">
    <property type="protein sequence ID" value="TCO20254.1"/>
    <property type="molecule type" value="Genomic_DNA"/>
</dbReference>
<keyword evidence="3" id="KW-1185">Reference proteome</keyword>
<comment type="caution">
    <text evidence="2">The sequence shown here is derived from an EMBL/GenBank/DDBJ whole genome shotgun (WGS) entry which is preliminary data.</text>
</comment>
<dbReference type="Proteomes" id="UP000295818">
    <property type="component" value="Unassembled WGS sequence"/>
</dbReference>
<feature type="non-terminal residue" evidence="2">
    <location>
        <position position="1"/>
    </location>
</feature>
<accession>A0ABY2BJM4</accession>
<proteinExistence type="predicted"/>
<dbReference type="InterPro" id="IPR003615">
    <property type="entry name" value="HNH_nuc"/>
</dbReference>
<feature type="compositionally biased region" description="Low complexity" evidence="1">
    <location>
        <begin position="78"/>
        <end position="96"/>
    </location>
</feature>
<feature type="compositionally biased region" description="Pro residues" evidence="1">
    <location>
        <begin position="158"/>
        <end position="167"/>
    </location>
</feature>
<feature type="compositionally biased region" description="Basic and acidic residues" evidence="1">
    <location>
        <begin position="140"/>
        <end position="149"/>
    </location>
</feature>
<gene>
    <name evidence="2" type="ORF">EV644_109275</name>
</gene>
<sequence length="167" mass="18097">WIDHGPTALTNLVLLCRRHHIDTHHGHWTITLHHGTVTVARPAWAEPGPTRHRYRTPTTSHPDRGASDNPARNRAHTPARTTAGNGAAATENNPAAQFDPWADTDPPDPGPGSQTRPPGDPTPGPRALPHADNPPPATTADDRDRDRRPPVMRSTQPRPGPPCARPN</sequence>
<evidence type="ECO:0008006" key="4">
    <source>
        <dbReference type="Google" id="ProtNLM"/>
    </source>
</evidence>
<feature type="compositionally biased region" description="Pro residues" evidence="1">
    <location>
        <begin position="118"/>
        <end position="137"/>
    </location>
</feature>
<name>A0ABY2BJM4_9ACTN</name>
<protein>
    <recommendedName>
        <fullName evidence="4">HNH endonuclease</fullName>
    </recommendedName>
</protein>
<evidence type="ECO:0000313" key="3">
    <source>
        <dbReference type="Proteomes" id="UP000295818"/>
    </source>
</evidence>
<evidence type="ECO:0000313" key="2">
    <source>
        <dbReference type="EMBL" id="TCO20254.1"/>
    </source>
</evidence>
<organism evidence="2 3">
    <name type="scientific">Kribbella orskensis</name>
    <dbReference type="NCBI Taxonomy" id="2512216"/>
    <lineage>
        <taxon>Bacteria</taxon>
        <taxon>Bacillati</taxon>
        <taxon>Actinomycetota</taxon>
        <taxon>Actinomycetes</taxon>
        <taxon>Propionibacteriales</taxon>
        <taxon>Kribbellaceae</taxon>
        <taxon>Kribbella</taxon>
    </lineage>
</organism>
<dbReference type="CDD" id="cd00085">
    <property type="entry name" value="HNHc"/>
    <property type="match status" value="1"/>
</dbReference>
<reference evidence="2 3" key="1">
    <citation type="journal article" date="2015" name="Stand. Genomic Sci.">
        <title>Genomic Encyclopedia of Bacterial and Archaeal Type Strains, Phase III: the genomes of soil and plant-associated and newly described type strains.</title>
        <authorList>
            <person name="Whitman W.B."/>
            <person name="Woyke T."/>
            <person name="Klenk H.P."/>
            <person name="Zhou Y."/>
            <person name="Lilburn T.G."/>
            <person name="Beck B.J."/>
            <person name="De Vos P."/>
            <person name="Vandamme P."/>
            <person name="Eisen J.A."/>
            <person name="Garrity G."/>
            <person name="Hugenholtz P."/>
            <person name="Kyrpides N.C."/>
        </authorList>
    </citation>
    <scope>NUCLEOTIDE SEQUENCE [LARGE SCALE GENOMIC DNA]</scope>
    <source>
        <strain evidence="2 3">VKM Ac-2538</strain>
    </source>
</reference>
<evidence type="ECO:0000256" key="1">
    <source>
        <dbReference type="SAM" id="MobiDB-lite"/>
    </source>
</evidence>
<feature type="region of interest" description="Disordered" evidence="1">
    <location>
        <begin position="43"/>
        <end position="167"/>
    </location>
</feature>